<evidence type="ECO:0000313" key="4">
    <source>
        <dbReference type="Proteomes" id="UP001165565"/>
    </source>
</evidence>
<evidence type="ECO:0000256" key="2">
    <source>
        <dbReference type="SAM" id="Phobius"/>
    </source>
</evidence>
<evidence type="ECO:0000313" key="3">
    <source>
        <dbReference type="EMBL" id="MCW6535605.1"/>
    </source>
</evidence>
<dbReference type="EMBL" id="JANFAV010000008">
    <property type="protein sequence ID" value="MCW6535605.1"/>
    <property type="molecule type" value="Genomic_DNA"/>
</dbReference>
<comment type="caution">
    <text evidence="3">The sequence shown here is derived from an EMBL/GenBank/DDBJ whole genome shotgun (WGS) entry which is preliminary data.</text>
</comment>
<dbReference type="RefSeq" id="WP_265269163.1">
    <property type="nucleotide sequence ID" value="NZ_JANFAV010000008.1"/>
</dbReference>
<feature type="transmembrane region" description="Helical" evidence="2">
    <location>
        <begin position="21"/>
        <end position="45"/>
    </location>
</feature>
<organism evidence="3 4">
    <name type="scientific">Sphingomonas lycopersici</name>
    <dbReference type="NCBI Taxonomy" id="2951807"/>
    <lineage>
        <taxon>Bacteria</taxon>
        <taxon>Pseudomonadati</taxon>
        <taxon>Pseudomonadota</taxon>
        <taxon>Alphaproteobacteria</taxon>
        <taxon>Sphingomonadales</taxon>
        <taxon>Sphingomonadaceae</taxon>
        <taxon>Sphingomonas</taxon>
    </lineage>
</organism>
<accession>A0AA41Z7V8</accession>
<feature type="compositionally biased region" description="Basic and acidic residues" evidence="1">
    <location>
        <begin position="71"/>
        <end position="90"/>
    </location>
</feature>
<dbReference type="Proteomes" id="UP001165565">
    <property type="component" value="Unassembled WGS sequence"/>
</dbReference>
<keyword evidence="2" id="KW-1133">Transmembrane helix</keyword>
<dbReference type="AlphaFoldDB" id="A0AA41Z7V8"/>
<name>A0AA41Z7V8_9SPHN</name>
<evidence type="ECO:0000256" key="1">
    <source>
        <dbReference type="SAM" id="MobiDB-lite"/>
    </source>
</evidence>
<reference evidence="3" key="1">
    <citation type="submission" date="2022-06" db="EMBL/GenBank/DDBJ databases">
        <title>Sphingomonas sp. nov. isolated from rhizosphere soil of tomato.</title>
        <authorList>
            <person name="Dong H."/>
            <person name="Gao R."/>
        </authorList>
    </citation>
    <scope>NUCLEOTIDE SEQUENCE</scope>
    <source>
        <strain evidence="3">MMSM24</strain>
    </source>
</reference>
<feature type="region of interest" description="Disordered" evidence="1">
    <location>
        <begin position="125"/>
        <end position="153"/>
    </location>
</feature>
<protein>
    <submittedName>
        <fullName evidence="3">Uncharacterized protein</fullName>
    </submittedName>
</protein>
<keyword evidence="2" id="KW-0812">Transmembrane</keyword>
<keyword evidence="2" id="KW-0472">Membrane</keyword>
<sequence length="257" mass="27383">MIRTAAYRSSTYQSPVGARGRAGALLLALAAGVLVVIALITLGAISGVPKFIDVRPLSTFNVARANGEQVNKSKEVVQRPKVAKEQDRQHHAAPPPRATPMPTPPITLPGVIMLSHADFVASDVGRIKPSPDQMAKANGDKGDTAADDGAQVAAAGGAPGGEDLYYAEWYREPSHAEMATYLPARQQVGWGMIACRTAPRYRVEDCRELGESPGSGIARALRQASFQFLVRPPRIGGKPLIGAWVRIKFDVIQGAVK</sequence>
<proteinExistence type="predicted"/>
<gene>
    <name evidence="3" type="ORF">NEE01_12535</name>
</gene>
<feature type="compositionally biased region" description="Pro residues" evidence="1">
    <location>
        <begin position="93"/>
        <end position="103"/>
    </location>
</feature>
<feature type="region of interest" description="Disordered" evidence="1">
    <location>
        <begin position="69"/>
        <end position="103"/>
    </location>
</feature>
<keyword evidence="4" id="KW-1185">Reference proteome</keyword>